<gene>
    <name evidence="1" type="ORF">SDC9_196518</name>
</gene>
<proteinExistence type="predicted"/>
<organism evidence="1">
    <name type="scientific">bioreactor metagenome</name>
    <dbReference type="NCBI Taxonomy" id="1076179"/>
    <lineage>
        <taxon>unclassified sequences</taxon>
        <taxon>metagenomes</taxon>
        <taxon>ecological metagenomes</taxon>
    </lineage>
</organism>
<comment type="caution">
    <text evidence="1">The sequence shown here is derived from an EMBL/GenBank/DDBJ whole genome shotgun (WGS) entry which is preliminary data.</text>
</comment>
<reference evidence="1" key="1">
    <citation type="submission" date="2019-08" db="EMBL/GenBank/DDBJ databases">
        <authorList>
            <person name="Kucharzyk K."/>
            <person name="Murdoch R.W."/>
            <person name="Higgins S."/>
            <person name="Loffler F."/>
        </authorList>
    </citation>
    <scope>NUCLEOTIDE SEQUENCE</scope>
</reference>
<dbReference type="EMBL" id="VSSQ01111646">
    <property type="protein sequence ID" value="MPN48906.1"/>
    <property type="molecule type" value="Genomic_DNA"/>
</dbReference>
<dbReference type="AlphaFoldDB" id="A0A645IDB5"/>
<dbReference type="SUPFAM" id="SSF55729">
    <property type="entry name" value="Acyl-CoA N-acyltransferases (Nat)"/>
    <property type="match status" value="1"/>
</dbReference>
<protein>
    <recommendedName>
        <fullName evidence="2">YitH acetyltransferase (GNAT) domain-containing protein</fullName>
    </recommendedName>
</protein>
<name>A0A645IDB5_9ZZZZ</name>
<accession>A0A645IDB5</accession>
<evidence type="ECO:0008006" key="2">
    <source>
        <dbReference type="Google" id="ProtNLM"/>
    </source>
</evidence>
<evidence type="ECO:0000313" key="1">
    <source>
        <dbReference type="EMBL" id="MPN48906.1"/>
    </source>
</evidence>
<sequence>MNMDSFSLYNRCGFSIHEIYQDMFIKVPEGGIKASTESLKRIRIATSSDIDAIVELELEVSKIERPDDYAHFIKSHDWHVSVCESKDGKRLDGVLVSCQHHACGMIGPGAMRDTEAAAGLILAELNENAGKTPVFLVPVREKELVRKLYSWGVRNCELHFAQILGKSKGFSGIAMPTFLPESN</sequence>
<dbReference type="InterPro" id="IPR016181">
    <property type="entry name" value="Acyl_CoA_acyltransferase"/>
</dbReference>